<evidence type="ECO:0000259" key="12">
    <source>
        <dbReference type="PROSITE" id="PS51233"/>
    </source>
</evidence>
<feature type="compositionally biased region" description="Low complexity" evidence="9">
    <location>
        <begin position="2051"/>
        <end position="2062"/>
    </location>
</feature>
<feature type="domain" description="CTCK" evidence="10">
    <location>
        <begin position="2223"/>
        <end position="2284"/>
    </location>
</feature>
<dbReference type="Pfam" id="PF25962">
    <property type="entry name" value="TIL_OTOGL_Mucin"/>
    <property type="match status" value="1"/>
</dbReference>
<evidence type="ECO:0000256" key="9">
    <source>
        <dbReference type="SAM" id="MobiDB-lite"/>
    </source>
</evidence>
<dbReference type="CDD" id="cd19941">
    <property type="entry name" value="TIL"/>
    <property type="match status" value="3"/>
</dbReference>
<dbReference type="FunFam" id="2.10.25.10:FF:000414">
    <property type="entry name" value="von Willebrand factor"/>
    <property type="match status" value="1"/>
</dbReference>
<evidence type="ECO:0000256" key="4">
    <source>
        <dbReference type="ARBA" id="ARBA00022737"/>
    </source>
</evidence>
<dbReference type="GO" id="GO:0031012">
    <property type="term" value="C:extracellular matrix"/>
    <property type="evidence" value="ECO:0007669"/>
    <property type="project" value="TreeGrafter"/>
</dbReference>
<dbReference type="Pfam" id="PF00094">
    <property type="entry name" value="VWD"/>
    <property type="match status" value="4"/>
</dbReference>
<proteinExistence type="predicted"/>
<dbReference type="InterPro" id="IPR036084">
    <property type="entry name" value="Ser_inhib-like_sf"/>
</dbReference>
<feature type="domain" description="VWFC" evidence="11">
    <location>
        <begin position="346"/>
        <end position="415"/>
    </location>
</feature>
<dbReference type="InterPro" id="IPR006207">
    <property type="entry name" value="Cys_knot_C"/>
</dbReference>
<evidence type="ECO:0000256" key="1">
    <source>
        <dbReference type="ARBA" id="ARBA00004613"/>
    </source>
</evidence>
<evidence type="ECO:0008006" key="15">
    <source>
        <dbReference type="Google" id="ProtNLM"/>
    </source>
</evidence>
<dbReference type="PROSITE" id="PS01225">
    <property type="entry name" value="CTCK_2"/>
    <property type="match status" value="1"/>
</dbReference>
<dbReference type="GeneTree" id="ENSGT00940000156076"/>
<feature type="domain" description="VWFD" evidence="12">
    <location>
        <begin position="35"/>
        <end position="205"/>
    </location>
</feature>
<evidence type="ECO:0000256" key="2">
    <source>
        <dbReference type="ARBA" id="ARBA00022525"/>
    </source>
</evidence>
<dbReference type="PANTHER" id="PTHR11339:SF408">
    <property type="entry name" value="MUCIN-5B"/>
    <property type="match status" value="1"/>
</dbReference>
<evidence type="ECO:0000256" key="7">
    <source>
        <dbReference type="ARBA" id="ARBA00063950"/>
    </source>
</evidence>
<dbReference type="GO" id="GO:0005615">
    <property type="term" value="C:extracellular space"/>
    <property type="evidence" value="ECO:0007669"/>
    <property type="project" value="TreeGrafter"/>
</dbReference>
<dbReference type="InterPro" id="IPR001846">
    <property type="entry name" value="VWF_type-D"/>
</dbReference>
<evidence type="ECO:0000256" key="3">
    <source>
        <dbReference type="ARBA" id="ARBA00022729"/>
    </source>
</evidence>
<dbReference type="FunFam" id="2.10.25.10:FF:000153">
    <property type="entry name" value="MUC5B isoform 1"/>
    <property type="match status" value="1"/>
</dbReference>
<keyword evidence="4" id="KW-0677">Repeat</keyword>
<dbReference type="PANTHER" id="PTHR11339">
    <property type="entry name" value="EXTRACELLULAR MATRIX GLYCOPROTEIN RELATED"/>
    <property type="match status" value="1"/>
</dbReference>
<gene>
    <name evidence="13" type="primary">LOC116359636</name>
</gene>
<dbReference type="PROSITE" id="PS51233">
    <property type="entry name" value="VWFD"/>
    <property type="match status" value="4"/>
</dbReference>
<protein>
    <recommendedName>
        <fullName evidence="15">Mucin-5AC</fullName>
    </recommendedName>
</protein>
<dbReference type="Pfam" id="PF08742">
    <property type="entry name" value="C8"/>
    <property type="match status" value="4"/>
</dbReference>
<comment type="subunit">
    <text evidence="7">Homomultimer; disulfide-linked. The N- and C-terminus mediate their assembly into higher order structures to form filaments. The CTCK domains of two polypeptides associate in the endoplasmic reticulum to generate intermolecularly disulfide-bonded dimers. These dimers progress to the Golgi apparatus, which is a more acidic environment than the endoplasmic reticulum. Under acidic conditions, the N-termini form non-covalent intermolecular interactions that juxtapose assemblies from different CTCK-linked dimers to produce long, disulfide-linked polymers that remain highly compact until secretion.</text>
</comment>
<dbReference type="FunFam" id="2.10.25.10:FF:000674">
    <property type="entry name" value="Mucin-2"/>
    <property type="match status" value="1"/>
</dbReference>
<dbReference type="SMART" id="SM00214">
    <property type="entry name" value="VWC"/>
    <property type="match status" value="4"/>
</dbReference>
<feature type="domain" description="VWFD" evidence="12">
    <location>
        <begin position="382"/>
        <end position="557"/>
    </location>
</feature>
<evidence type="ECO:0000256" key="6">
    <source>
        <dbReference type="ARBA" id="ARBA00023180"/>
    </source>
</evidence>
<evidence type="ECO:0000256" key="5">
    <source>
        <dbReference type="ARBA" id="ARBA00023157"/>
    </source>
</evidence>
<keyword evidence="14" id="KW-1185">Reference proteome</keyword>
<feature type="compositionally biased region" description="Low complexity" evidence="9">
    <location>
        <begin position="1421"/>
        <end position="1487"/>
    </location>
</feature>
<feature type="compositionally biased region" description="Low complexity" evidence="9">
    <location>
        <begin position="1503"/>
        <end position="1642"/>
    </location>
</feature>
<dbReference type="Ensembl" id="ENSOKIT00005066686.1">
    <property type="protein sequence ID" value="ENSOKIP00005062762.1"/>
    <property type="gene ID" value="ENSOKIG00005026476.1"/>
</dbReference>
<feature type="domain" description="VWFD" evidence="12">
    <location>
        <begin position="849"/>
        <end position="1019"/>
    </location>
</feature>
<keyword evidence="5" id="KW-1015">Disulfide bond</keyword>
<dbReference type="Gene3D" id="2.10.25.10">
    <property type="entry name" value="Laminin"/>
    <property type="match status" value="3"/>
</dbReference>
<dbReference type="InterPro" id="IPR002919">
    <property type="entry name" value="TIL_dom"/>
</dbReference>
<evidence type="ECO:0000313" key="13">
    <source>
        <dbReference type="Ensembl" id="ENSOKIP00005062762.1"/>
    </source>
</evidence>
<dbReference type="InterPro" id="IPR001007">
    <property type="entry name" value="VWF_dom"/>
</dbReference>
<dbReference type="Pfam" id="PF01826">
    <property type="entry name" value="TIL"/>
    <property type="match status" value="1"/>
</dbReference>
<feature type="domain" description="VWFD" evidence="12">
    <location>
        <begin position="1866"/>
        <end position="2044"/>
    </location>
</feature>
<keyword evidence="6" id="KW-0325">Glycoprotein</keyword>
<dbReference type="SUPFAM" id="SSF57603">
    <property type="entry name" value="FnI-like domain"/>
    <property type="match status" value="1"/>
</dbReference>
<keyword evidence="3" id="KW-0732">Signal</keyword>
<feature type="region of interest" description="Disordered" evidence="9">
    <location>
        <begin position="1402"/>
        <end position="1758"/>
    </location>
</feature>
<dbReference type="InterPro" id="IPR050780">
    <property type="entry name" value="Mucin_vWF_Thrombospondin_sf"/>
</dbReference>
<keyword evidence="2" id="KW-0964">Secreted</keyword>
<dbReference type="PROSITE" id="PS01185">
    <property type="entry name" value="CTCK_1"/>
    <property type="match status" value="1"/>
</dbReference>
<reference evidence="13" key="1">
    <citation type="submission" date="2025-08" db="UniProtKB">
        <authorList>
            <consortium name="Ensembl"/>
        </authorList>
    </citation>
    <scope>IDENTIFICATION</scope>
</reference>
<dbReference type="InterPro" id="IPR058753">
    <property type="entry name" value="TIL_OTOGL_Mucin"/>
</dbReference>
<accession>A0A8C7HSM1</accession>
<dbReference type="InterPro" id="IPR014853">
    <property type="entry name" value="VWF/SSPO/ZAN-like_Cys-rich_dom"/>
</dbReference>
<name>A0A8C7HSM1_ONCKI</name>
<dbReference type="SMART" id="SM00216">
    <property type="entry name" value="VWD"/>
    <property type="match status" value="4"/>
</dbReference>
<evidence type="ECO:0000313" key="14">
    <source>
        <dbReference type="Proteomes" id="UP000694557"/>
    </source>
</evidence>
<dbReference type="SUPFAM" id="SSF57567">
    <property type="entry name" value="Serine protease inhibitors"/>
    <property type="match status" value="3"/>
</dbReference>
<evidence type="ECO:0000256" key="8">
    <source>
        <dbReference type="PROSITE-ProRule" id="PRU00039"/>
    </source>
</evidence>
<comment type="subcellular location">
    <subcellularLocation>
        <location evidence="1">Secreted</location>
    </subcellularLocation>
</comment>
<evidence type="ECO:0000259" key="10">
    <source>
        <dbReference type="PROSITE" id="PS01225"/>
    </source>
</evidence>
<feature type="compositionally biased region" description="Low complexity" evidence="9">
    <location>
        <begin position="1291"/>
        <end position="1368"/>
    </location>
</feature>
<sequence length="2301" mass="246374">MNCFFSVNPTTSVTIIPTMITTIPTLSVNASHNDQVCSTWGNYHFKTFDGDFFQLPSTCNHVVTSLCKSSYEAFNIQMRRQVVDNQPTISKITMKLDGVVVELSKGGVVVNGQTVTLPFSLSGVSIVKTTSNVKVVAKLGLVAVWNKDDSLMIEMNEKYRNQTCGLCGDFNEVQTYNEFIINGGELSSSDYGNLWKLDGPLEVCEEPTLTSVESCGDELFSSAAFSSCTNYLDMDAFIKTCLADLCHCDNSTNSFCLCNTISEYSRQCVHAGGKPQQWRTEQFCYKICPYNMEHQECGSPCVDTCSNPEASQLCEDHCTDGCFCPLGTVFDDVSNSGCIPLSECLCVHNGQVYKSGESYTSNCKECTCAGGQWACTDKDCPGTCSVEGGSHINTYDGKAYTFHGDCSYILTKKCNGSEFTVLGDIVKCGLTDTETCMRAVTLALSSRSTVIQVQSSGSVLVNQILPQLPLYTAEVTIFKPSSFYIVIQTTLGVQLQIQLSPVMQIYITAISSYKGTTCGLCGNYNDVQADEFRVISGLVEGTAVAFANTWKTMASCPDVKTSFENPCSLSIENEKYAQHWCSMLSDPKGVFSPCHSEIRPDTYKTNCMYDSCNCEKSEDCMCAAVSSYVHACAAEGIQLSGWRDTICNKFAACPRQTVYTYNMTSCGRTCRSLSMTDQSCQVKFVPVDGCGCAEGTYMDEAGQCVAPTNCPCYDKGSVVPAGETISRDGATCTCRQGTLSCTGGARPFICTVPMVFFNCSTAPPGASGSECQKSCKTLDMTCISTECTSGCMCPTGLVSDGNGDCIKEELCPCSHNGATYQAGETLKVDCNTCTCKDRQWQCTTHLCDGVCAIYGEGHYITFDEKRFNFNGNCEYTLIQDYCGNTNGTGSFRVLTENVPCGTKGTTCSKTIKLFLGTSELILADGTAQVVRSTPEEQFPKQISLLGNYLVIEVKSGLILMWDKKTSLFIKLSPQYQGQVCGLCGNYDGNANNDFTTRAQATVVDPVEFGNSWKVSSSCPSVSAVVHPCASNPYRASWAQKQCSIINSDVFAACQNQVDPSPYYDACVRDSCACDSGGDCECFCTAVAAYAKACNEAGACVAWRTPRICPLFCDYYNPTGECEWHYKACGAQCMKTCRNPSGDCSSLIPALEGCYPNCPVAQPYFNEKTMKCVEREQCGCFDYEGNQYTNGQNVPAPNFCTCLHNGKQHRYGATLYNTTDGIGNCIVAVCAENGTITRNISPCQVTTTPVPTTTFPLTTTTVHATTTQASTTTLKPTTVFHFSTHAVEETTTETIQSTSTKPPTEVTTGPTTTSTTVIVETSTSTSQPTTTGEETTGPVVITSNPTTLTTTTISPTTTTPTTGGTTGIEETTTETIPYTSTTPPKVVTTGPTTTSTTVIVENSTSTSQPITTGEKTTGPVVITSNPTTLTTTTIVPTTTTPTTGGTTTIEETTTETSPFPSTMPPKVVTTGPTTTSTTVIVETSTSPSQPTATGEETTGPVVITSTPTTLTTTTPTTGGTTAVEETTTETIQSTSTKPPTEVTTGPTTTSTTVIVETSTSTSQPTTTGEETTGPVVITSNPTTLTTTTISPTTTTPATGGTTTIEETTTETSSSTSTKPPKEITTGPTTTSTTVIVETSTSTSQPTATGEETTGPVVITSTPTTLTTTTPTTGGTTTVEETTTETIQSTSTKPPTEVTTGPTTTSTTVIVETSTSTSQPTTTGKETSGPVVITSNPTTLTTTTIVPTTTTPTTGGTTSIEETTTETIPYTSTTPPKVVTTGPTTTSTTSMLNPPCACLSNCFSLSNQCQNGESWQLNSCTTAVCQDGIVVHLPVKCKPVEPLQCENGRPPVKVYDSTGCCFTYECECVCSGWGGSHYMTFDGVYYNFQENCSYTLVKEINFKYNLTIIVDNHYCGNADSGFCPQSLIIHYKSYEVILTQQRSGDTTENVYVNSKRIYPAYRMGDIALTSTGVEVVLEITDLKVQVSYKGSSFSINLPYSLFQSSTEGQCGTCDNSQKNDCQSPNGQIQSCSVAASQWLIPNQDCPTPPTAPPSTTTATPSTSPTPCKTVICEIMNSKVFEECHKAVSPDAFIQACRSDVCNNAISSCSSLEAYASECANKGICIDWRKSTDGECEHTCPATKVYMPCGPAVEPTYKTKHTIQVNETWSPPGDKCVKYTCEKTGGQYIPGEVKTVCPAFSPENCVPVSFCPISPPSWGQSTLQLHCFPFSLRMYSAEANTMMHYCSCCQEATTSQKEVELMCPDGSKVKHSYIHVESCGCHVTDCDAGTTTATGTTRQRRRRR</sequence>
<dbReference type="PROSITE" id="PS50184">
    <property type="entry name" value="VWFC_2"/>
    <property type="match status" value="1"/>
</dbReference>
<feature type="region of interest" description="Disordered" evidence="9">
    <location>
        <begin position="2043"/>
        <end position="2062"/>
    </location>
</feature>
<dbReference type="Proteomes" id="UP000694557">
    <property type="component" value="Unassembled WGS sequence"/>
</dbReference>
<dbReference type="SMART" id="SM00215">
    <property type="entry name" value="VWC_out"/>
    <property type="match status" value="3"/>
</dbReference>
<dbReference type="SMART" id="SM00832">
    <property type="entry name" value="C8"/>
    <property type="match status" value="4"/>
</dbReference>
<feature type="region of interest" description="Disordered" evidence="9">
    <location>
        <begin position="1288"/>
        <end position="1368"/>
    </location>
</feature>
<feature type="compositionally biased region" description="Low complexity" evidence="9">
    <location>
        <begin position="1654"/>
        <end position="1758"/>
    </location>
</feature>
<evidence type="ECO:0000259" key="11">
    <source>
        <dbReference type="PROSITE" id="PS50184"/>
    </source>
</evidence>
<reference evidence="13" key="2">
    <citation type="submission" date="2025-09" db="UniProtKB">
        <authorList>
            <consortium name="Ensembl"/>
        </authorList>
    </citation>
    <scope>IDENTIFICATION</scope>
</reference>
<organism evidence="13 14">
    <name type="scientific">Oncorhynchus kisutch</name>
    <name type="common">Coho salmon</name>
    <name type="synonym">Salmo kisutch</name>
    <dbReference type="NCBI Taxonomy" id="8019"/>
    <lineage>
        <taxon>Eukaryota</taxon>
        <taxon>Metazoa</taxon>
        <taxon>Chordata</taxon>
        <taxon>Craniata</taxon>
        <taxon>Vertebrata</taxon>
        <taxon>Euteleostomi</taxon>
        <taxon>Actinopterygii</taxon>
        <taxon>Neopterygii</taxon>
        <taxon>Teleostei</taxon>
        <taxon>Protacanthopterygii</taxon>
        <taxon>Salmoniformes</taxon>
        <taxon>Salmonidae</taxon>
        <taxon>Salmoninae</taxon>
        <taxon>Oncorhynchus</taxon>
    </lineage>
</organism>
<comment type="caution">
    <text evidence="8">Lacks conserved residue(s) required for the propagation of feature annotation.</text>
</comment>